<feature type="signal peptide" evidence="2">
    <location>
        <begin position="1"/>
        <end position="18"/>
    </location>
</feature>
<evidence type="ECO:0000256" key="2">
    <source>
        <dbReference type="SAM" id="SignalP"/>
    </source>
</evidence>
<reference evidence="3 4" key="2">
    <citation type="submission" date="2018-11" db="EMBL/GenBank/DDBJ databases">
        <authorList>
            <consortium name="Pathogen Informatics"/>
        </authorList>
    </citation>
    <scope>NUCLEOTIDE SEQUENCE [LARGE SCALE GENOMIC DNA]</scope>
</reference>
<feature type="compositionally biased region" description="Gly residues" evidence="1">
    <location>
        <begin position="22"/>
        <end position="51"/>
    </location>
</feature>
<protein>
    <submittedName>
        <fullName evidence="5">Secreted protein</fullName>
    </submittedName>
</protein>
<proteinExistence type="predicted"/>
<dbReference type="AlphaFoldDB" id="A0A0N4YMH1"/>
<feature type="region of interest" description="Disordered" evidence="1">
    <location>
        <begin position="20"/>
        <end position="72"/>
    </location>
</feature>
<accession>A0A0N4YMH1</accession>
<dbReference type="Proteomes" id="UP000271162">
    <property type="component" value="Unassembled WGS sequence"/>
</dbReference>
<feature type="region of interest" description="Disordered" evidence="1">
    <location>
        <begin position="100"/>
        <end position="142"/>
    </location>
</feature>
<evidence type="ECO:0000256" key="1">
    <source>
        <dbReference type="SAM" id="MobiDB-lite"/>
    </source>
</evidence>
<feature type="compositionally biased region" description="Acidic residues" evidence="1">
    <location>
        <begin position="104"/>
        <end position="113"/>
    </location>
</feature>
<dbReference type="EMBL" id="UYSL01023362">
    <property type="protein sequence ID" value="VDL82095.1"/>
    <property type="molecule type" value="Genomic_DNA"/>
</dbReference>
<feature type="chain" id="PRO_5043126008" evidence="2">
    <location>
        <begin position="19"/>
        <end position="142"/>
    </location>
</feature>
<sequence length="142" mass="14371">MIVAPVLVLLVISYTVHAQGPPGFGGGGGDDQQGGGGRWRGGSSGGGGRGGQEIEDKAAGEAIEDKEDKVDNQAAVGEAIDNHKEAGEDLAVLEVPEAAGVVDQDGEAEDGEVGEVGRGGVEEDSEVSQSLSSFEQASRPHY</sequence>
<evidence type="ECO:0000313" key="5">
    <source>
        <dbReference type="WBParaSite" id="NBR_0001836701-mRNA-1"/>
    </source>
</evidence>
<dbReference type="WBParaSite" id="NBR_0001836701-mRNA-1">
    <property type="protein sequence ID" value="NBR_0001836701-mRNA-1"/>
    <property type="gene ID" value="NBR_0001836701"/>
</dbReference>
<evidence type="ECO:0000313" key="3">
    <source>
        <dbReference type="EMBL" id="VDL82095.1"/>
    </source>
</evidence>
<name>A0A0N4YMH1_NIPBR</name>
<organism evidence="5">
    <name type="scientific">Nippostrongylus brasiliensis</name>
    <name type="common">Rat hookworm</name>
    <dbReference type="NCBI Taxonomy" id="27835"/>
    <lineage>
        <taxon>Eukaryota</taxon>
        <taxon>Metazoa</taxon>
        <taxon>Ecdysozoa</taxon>
        <taxon>Nematoda</taxon>
        <taxon>Chromadorea</taxon>
        <taxon>Rhabditida</taxon>
        <taxon>Rhabditina</taxon>
        <taxon>Rhabditomorpha</taxon>
        <taxon>Strongyloidea</taxon>
        <taxon>Heligmosomidae</taxon>
        <taxon>Nippostrongylus</taxon>
    </lineage>
</organism>
<gene>
    <name evidence="3" type="ORF">NBR_LOCUS18370</name>
</gene>
<keyword evidence="4" id="KW-1185">Reference proteome</keyword>
<keyword evidence="2" id="KW-0732">Signal</keyword>
<evidence type="ECO:0000313" key="4">
    <source>
        <dbReference type="Proteomes" id="UP000271162"/>
    </source>
</evidence>
<reference evidence="5" key="1">
    <citation type="submission" date="2017-02" db="UniProtKB">
        <authorList>
            <consortium name="WormBaseParasite"/>
        </authorList>
    </citation>
    <scope>IDENTIFICATION</scope>
</reference>